<name>A0AAV2LI91_KNICA</name>
<reference evidence="2 3" key="1">
    <citation type="submission" date="2024-04" db="EMBL/GenBank/DDBJ databases">
        <authorList>
            <person name="Waldvogel A.-M."/>
            <person name="Schoenle A."/>
        </authorList>
    </citation>
    <scope>NUCLEOTIDE SEQUENCE [LARGE SCALE GENOMIC DNA]</scope>
</reference>
<feature type="region of interest" description="Disordered" evidence="1">
    <location>
        <begin position="1"/>
        <end position="27"/>
    </location>
</feature>
<gene>
    <name evidence="2" type="ORF">KC01_LOCUS28960</name>
</gene>
<proteinExistence type="predicted"/>
<dbReference type="Proteomes" id="UP001497482">
    <property type="component" value="Chromosome 3"/>
</dbReference>
<feature type="compositionally biased region" description="Low complexity" evidence="1">
    <location>
        <begin position="10"/>
        <end position="23"/>
    </location>
</feature>
<sequence length="93" mass="10340">MISGRSVWIGSHGSSCSSPFPSSTGMTTDSSAIWAFRHSHWQIILMQCATSTRTKQGGSFAHWFPCRTPKHSLIQHLDHRDTGAVRSRQNSLI</sequence>
<dbReference type="EMBL" id="OZ035825">
    <property type="protein sequence ID" value="CAL1600893.1"/>
    <property type="molecule type" value="Genomic_DNA"/>
</dbReference>
<evidence type="ECO:0000256" key="1">
    <source>
        <dbReference type="SAM" id="MobiDB-lite"/>
    </source>
</evidence>
<evidence type="ECO:0000313" key="3">
    <source>
        <dbReference type="Proteomes" id="UP001497482"/>
    </source>
</evidence>
<dbReference type="AlphaFoldDB" id="A0AAV2LI91"/>
<keyword evidence="3" id="KW-1185">Reference proteome</keyword>
<accession>A0AAV2LI91</accession>
<organism evidence="2 3">
    <name type="scientific">Knipowitschia caucasica</name>
    <name type="common">Caucasian dwarf goby</name>
    <name type="synonym">Pomatoschistus caucasicus</name>
    <dbReference type="NCBI Taxonomy" id="637954"/>
    <lineage>
        <taxon>Eukaryota</taxon>
        <taxon>Metazoa</taxon>
        <taxon>Chordata</taxon>
        <taxon>Craniata</taxon>
        <taxon>Vertebrata</taxon>
        <taxon>Euteleostomi</taxon>
        <taxon>Actinopterygii</taxon>
        <taxon>Neopterygii</taxon>
        <taxon>Teleostei</taxon>
        <taxon>Neoteleostei</taxon>
        <taxon>Acanthomorphata</taxon>
        <taxon>Gobiaria</taxon>
        <taxon>Gobiiformes</taxon>
        <taxon>Gobioidei</taxon>
        <taxon>Gobiidae</taxon>
        <taxon>Gobiinae</taxon>
        <taxon>Knipowitschia</taxon>
    </lineage>
</organism>
<protein>
    <submittedName>
        <fullName evidence="2">Uncharacterized protein</fullName>
    </submittedName>
</protein>
<evidence type="ECO:0000313" key="2">
    <source>
        <dbReference type="EMBL" id="CAL1600893.1"/>
    </source>
</evidence>